<sequence length="94" mass="9899">MKDWKSKPQPADLGNQGQAEEIVVSLHTISLWGAEVKVEAKAPSVASKSGARGNIKAKKMKLTVQGGAAVDPDSVLADPWQHGKHSVKGLGRCS</sequence>
<keyword evidence="2" id="KW-1185">Reference proteome</keyword>
<name>A0AAV6RWS1_SOLSE</name>
<proteinExistence type="predicted"/>
<organism evidence="1 2">
    <name type="scientific">Solea senegalensis</name>
    <name type="common">Senegalese sole</name>
    <dbReference type="NCBI Taxonomy" id="28829"/>
    <lineage>
        <taxon>Eukaryota</taxon>
        <taxon>Metazoa</taxon>
        <taxon>Chordata</taxon>
        <taxon>Craniata</taxon>
        <taxon>Vertebrata</taxon>
        <taxon>Euteleostomi</taxon>
        <taxon>Actinopterygii</taxon>
        <taxon>Neopterygii</taxon>
        <taxon>Teleostei</taxon>
        <taxon>Neoteleostei</taxon>
        <taxon>Acanthomorphata</taxon>
        <taxon>Carangaria</taxon>
        <taxon>Pleuronectiformes</taxon>
        <taxon>Pleuronectoidei</taxon>
        <taxon>Soleidae</taxon>
        <taxon>Solea</taxon>
    </lineage>
</organism>
<reference evidence="1 2" key="1">
    <citation type="journal article" date="2021" name="Sci. Rep.">
        <title>Chromosome anchoring in Senegalese sole (Solea senegalensis) reveals sex-associated markers and genome rearrangements in flatfish.</title>
        <authorList>
            <person name="Guerrero-Cozar I."/>
            <person name="Gomez-Garrido J."/>
            <person name="Berbel C."/>
            <person name="Martinez-Blanch J.F."/>
            <person name="Alioto T."/>
            <person name="Claros M.G."/>
            <person name="Gagnaire P.A."/>
            <person name="Manchado M."/>
        </authorList>
    </citation>
    <scope>NUCLEOTIDE SEQUENCE [LARGE SCALE GENOMIC DNA]</scope>
    <source>
        <strain evidence="1">Sse05_10M</strain>
    </source>
</reference>
<dbReference type="Proteomes" id="UP000693946">
    <property type="component" value="Linkage Group LG17"/>
</dbReference>
<dbReference type="AlphaFoldDB" id="A0AAV6RWS1"/>
<evidence type="ECO:0000313" key="2">
    <source>
        <dbReference type="Proteomes" id="UP000693946"/>
    </source>
</evidence>
<protein>
    <submittedName>
        <fullName evidence="1">Uncharacterized protein</fullName>
    </submittedName>
</protein>
<comment type="caution">
    <text evidence="1">The sequence shown here is derived from an EMBL/GenBank/DDBJ whole genome shotgun (WGS) entry which is preliminary data.</text>
</comment>
<gene>
    <name evidence="1" type="ORF">JOB18_006921</name>
</gene>
<evidence type="ECO:0000313" key="1">
    <source>
        <dbReference type="EMBL" id="KAG7508216.1"/>
    </source>
</evidence>
<dbReference type="EMBL" id="JAGKHQ010000009">
    <property type="protein sequence ID" value="KAG7508216.1"/>
    <property type="molecule type" value="Genomic_DNA"/>
</dbReference>
<accession>A0AAV6RWS1</accession>